<evidence type="ECO:0000259" key="5">
    <source>
        <dbReference type="PROSITE" id="PS50172"/>
    </source>
</evidence>
<dbReference type="InterPro" id="IPR001357">
    <property type="entry name" value="BRCT_dom"/>
</dbReference>
<evidence type="ECO:0000313" key="7">
    <source>
        <dbReference type="Proteomes" id="UP001600064"/>
    </source>
</evidence>
<feature type="compositionally biased region" description="Low complexity" evidence="4">
    <location>
        <begin position="602"/>
        <end position="613"/>
    </location>
</feature>
<feature type="compositionally biased region" description="Polar residues" evidence="4">
    <location>
        <begin position="91"/>
        <end position="101"/>
    </location>
</feature>
<feature type="compositionally biased region" description="Polar residues" evidence="4">
    <location>
        <begin position="268"/>
        <end position="277"/>
    </location>
</feature>
<feature type="compositionally biased region" description="Polar residues" evidence="4">
    <location>
        <begin position="334"/>
        <end position="347"/>
    </location>
</feature>
<name>A0ABR4DH52_9PEZI</name>
<feature type="compositionally biased region" description="Basic and acidic residues" evidence="4">
    <location>
        <begin position="164"/>
        <end position="174"/>
    </location>
</feature>
<dbReference type="InterPro" id="IPR036420">
    <property type="entry name" value="BRCT_dom_sf"/>
</dbReference>
<dbReference type="CDD" id="cd17745">
    <property type="entry name" value="BRCT_p53bp1_rpt1"/>
    <property type="match status" value="1"/>
</dbReference>
<comment type="subcellular location">
    <subcellularLocation>
        <location evidence="1">Nucleus</location>
    </subcellularLocation>
</comment>
<feature type="compositionally biased region" description="Polar residues" evidence="4">
    <location>
        <begin position="638"/>
        <end position="655"/>
    </location>
</feature>
<feature type="domain" description="BRCT" evidence="5">
    <location>
        <begin position="724"/>
        <end position="862"/>
    </location>
</feature>
<feature type="compositionally biased region" description="Basic and acidic residues" evidence="4">
    <location>
        <begin position="677"/>
        <end position="686"/>
    </location>
</feature>
<feature type="compositionally biased region" description="Basic and acidic residues" evidence="4">
    <location>
        <begin position="482"/>
        <end position="494"/>
    </location>
</feature>
<sequence length="1046" mass="112021">MPSRTLRQAEKKALDGANESQDTLLVAHHLMTEYGIGLRSSSPPPRDPSPPLPSPTKGRPAGQPGASTNDSAGLDNALNGDKTRHARLDNDTSQTHDSIPETQDVGFQEEPRPIHLPDWDDVKDHGVVGSLNLPDTLPASADMNGTLQKKMGSTQDSTQVYDGHSYDQYRRPSPVDRLSPIPQRGRSPDPLTHIDGSRDQPADDPDVGLAAADTMPIGNTDIASPIQDDSALVDFDKVSHFRRAAPQKTAQSPSQTFPQTPGPPRNPFRNSRSQLLPTSDLFHGTPFSSAVKLVSPTSSRPSPTGLQGHDISPNPIISSPLKARGLRPNPPGAVTSSPEILRATTSPEARPDVPTETKPASTANAVIPESSPEDPVRKRSGPDPMSSYVPMQQSQERRATSEVLRGPSSSAEDDDVYDSIIRRQKAKAKKEAALQKLTAISFQRPSKPSDVEVPSTSQRKRTSQAEAYIAQCHGRNPGAKGSDAKNSDALDRKQPSRGLRMTKEKLADEDSTASEVEDAIPTENEAPATATGEIPSAPSGDAIPETSQLGERPSALPQPVPSSKPESIPEDPTSTFHSSPPALSTRAHRARTRRVLPKEPESTSTLSNLESTPQLPSSKPLETAETTSAASPSEATVVGSSSPASLKTTRQNTRSRLTRLKTHSTERLKQSSRATRRVSDSTDELTRSASATPTFEQSLRMPRPTTTRSASRSGRRPAKSPTGNASRLFEKMAFAISFQSQKPGETNEDYATRMNYSTRIQKRIKQAGGRILEDGFGELFEASSPTAHSRSTTPSSTPGSDADITLAPEGHSTGFTALIADGHSRKVKYMQALALGLPCIAPRWVTTCLDRNEIVDWTPYLLCAGQSAFLGDAIRSRTLPPYDAATARLADVVGQREKLLEGSRILAVVKKSAEGRKMAYVFLARVLGASLTRVYSVEDGKEEMRKAEAAGRPFDWVYVDGKAEEDALFGTVPAPAPGGRKRKRASAAASDVASANTSAASLASASASASGLPPAKRARTLTDELVIQSLILGRMIEEGEMQGGDV</sequence>
<dbReference type="RefSeq" id="XP_070868404.1">
    <property type="nucleotide sequence ID" value="XM_071008070.1"/>
</dbReference>
<feature type="compositionally biased region" description="Low complexity" evidence="4">
    <location>
        <begin position="700"/>
        <end position="712"/>
    </location>
</feature>
<gene>
    <name evidence="6" type="ORF">VTJ83DRAFT_1864</name>
</gene>
<evidence type="ECO:0000256" key="1">
    <source>
        <dbReference type="ARBA" id="ARBA00004123"/>
    </source>
</evidence>
<feature type="compositionally biased region" description="Polar residues" evidence="4">
    <location>
        <begin position="687"/>
        <end position="697"/>
    </location>
</feature>
<dbReference type="SUPFAM" id="SSF52113">
    <property type="entry name" value="BRCT domain"/>
    <property type="match status" value="1"/>
</dbReference>
<dbReference type="PANTHER" id="PTHR15321">
    <property type="entry name" value="TUMOR SUPPRESSOR P53-BINDING PROTEIN 1"/>
    <property type="match status" value="1"/>
</dbReference>
<protein>
    <recommendedName>
        <fullName evidence="5">BRCT domain-containing protein</fullName>
    </recommendedName>
</protein>
<proteinExistence type="predicted"/>
<feature type="region of interest" description="Disordered" evidence="4">
    <location>
        <begin position="1"/>
        <end position="21"/>
    </location>
</feature>
<feature type="compositionally biased region" description="Low complexity" evidence="4">
    <location>
        <begin position="783"/>
        <end position="800"/>
    </location>
</feature>
<feature type="compositionally biased region" description="Polar residues" evidence="4">
    <location>
        <begin position="143"/>
        <end position="160"/>
    </location>
</feature>
<accession>A0ABR4DH52</accession>
<feature type="compositionally biased region" description="Low complexity" evidence="4">
    <location>
        <begin position="623"/>
        <end position="636"/>
    </location>
</feature>
<dbReference type="InterPro" id="IPR047252">
    <property type="entry name" value="TP53BP1-like"/>
</dbReference>
<feature type="compositionally biased region" description="Pro residues" evidence="4">
    <location>
        <begin position="42"/>
        <end position="54"/>
    </location>
</feature>
<feature type="compositionally biased region" description="Polar residues" evidence="4">
    <location>
        <begin position="295"/>
        <end position="305"/>
    </location>
</feature>
<dbReference type="GeneID" id="98122714"/>
<dbReference type="Gene3D" id="3.40.50.10190">
    <property type="entry name" value="BRCT domain"/>
    <property type="match status" value="1"/>
</dbReference>
<dbReference type="PROSITE" id="PS50172">
    <property type="entry name" value="BRCT"/>
    <property type="match status" value="1"/>
</dbReference>
<feature type="compositionally biased region" description="Basic residues" evidence="4">
    <location>
        <begin position="586"/>
        <end position="595"/>
    </location>
</feature>
<feature type="compositionally biased region" description="Acidic residues" evidence="4">
    <location>
        <begin position="509"/>
        <end position="520"/>
    </location>
</feature>
<organism evidence="6 7">
    <name type="scientific">Remersonia thermophila</name>
    <dbReference type="NCBI Taxonomy" id="72144"/>
    <lineage>
        <taxon>Eukaryota</taxon>
        <taxon>Fungi</taxon>
        <taxon>Dikarya</taxon>
        <taxon>Ascomycota</taxon>
        <taxon>Pezizomycotina</taxon>
        <taxon>Sordariomycetes</taxon>
        <taxon>Sordariomycetidae</taxon>
        <taxon>Sordariales</taxon>
        <taxon>Sordariales incertae sedis</taxon>
        <taxon>Remersonia</taxon>
    </lineage>
</organism>
<feature type="region of interest" description="Disordered" evidence="4">
    <location>
        <begin position="437"/>
        <end position="726"/>
    </location>
</feature>
<keyword evidence="7" id="KW-1185">Reference proteome</keyword>
<feature type="region of interest" description="Disordered" evidence="4">
    <location>
        <begin position="35"/>
        <end position="417"/>
    </location>
</feature>
<evidence type="ECO:0000256" key="3">
    <source>
        <dbReference type="ARBA" id="ARBA00023242"/>
    </source>
</evidence>
<keyword evidence="2" id="KW-0227">DNA damage</keyword>
<dbReference type="Proteomes" id="UP001600064">
    <property type="component" value="Unassembled WGS sequence"/>
</dbReference>
<evidence type="ECO:0000256" key="2">
    <source>
        <dbReference type="ARBA" id="ARBA00022763"/>
    </source>
</evidence>
<feature type="compositionally biased region" description="Basic and acidic residues" evidence="4">
    <location>
        <begin position="109"/>
        <end position="126"/>
    </location>
</feature>
<dbReference type="PANTHER" id="PTHR15321:SF3">
    <property type="entry name" value="TP53-BINDING PROTEIN 1"/>
    <property type="match status" value="1"/>
</dbReference>
<dbReference type="EMBL" id="JAZGUE010000002">
    <property type="protein sequence ID" value="KAL2269680.1"/>
    <property type="molecule type" value="Genomic_DNA"/>
</dbReference>
<comment type="caution">
    <text evidence="6">The sequence shown here is derived from an EMBL/GenBank/DDBJ whole genome shotgun (WGS) entry which is preliminary data.</text>
</comment>
<evidence type="ECO:0000256" key="4">
    <source>
        <dbReference type="SAM" id="MobiDB-lite"/>
    </source>
</evidence>
<feature type="compositionally biased region" description="Polar residues" evidence="4">
    <location>
        <begin position="248"/>
        <end position="259"/>
    </location>
</feature>
<feature type="compositionally biased region" description="Polar residues" evidence="4">
    <location>
        <begin position="572"/>
        <end position="582"/>
    </location>
</feature>
<reference evidence="6 7" key="1">
    <citation type="journal article" date="2024" name="Commun. Biol.">
        <title>Comparative genomic analysis of thermophilic fungi reveals convergent evolutionary adaptations and gene losses.</title>
        <authorList>
            <person name="Steindorff A.S."/>
            <person name="Aguilar-Pontes M.V."/>
            <person name="Robinson A.J."/>
            <person name="Andreopoulos B."/>
            <person name="LaButti K."/>
            <person name="Kuo A."/>
            <person name="Mondo S."/>
            <person name="Riley R."/>
            <person name="Otillar R."/>
            <person name="Haridas S."/>
            <person name="Lipzen A."/>
            <person name="Grimwood J."/>
            <person name="Schmutz J."/>
            <person name="Clum A."/>
            <person name="Reid I.D."/>
            <person name="Moisan M.C."/>
            <person name="Butler G."/>
            <person name="Nguyen T.T.M."/>
            <person name="Dewar K."/>
            <person name="Conant G."/>
            <person name="Drula E."/>
            <person name="Henrissat B."/>
            <person name="Hansel C."/>
            <person name="Singer S."/>
            <person name="Hutchinson M.I."/>
            <person name="de Vries R.P."/>
            <person name="Natvig D.O."/>
            <person name="Powell A.J."/>
            <person name="Tsang A."/>
            <person name="Grigoriev I.V."/>
        </authorList>
    </citation>
    <scope>NUCLEOTIDE SEQUENCE [LARGE SCALE GENOMIC DNA]</scope>
    <source>
        <strain evidence="6 7">ATCC 22073</strain>
    </source>
</reference>
<evidence type="ECO:0000313" key="6">
    <source>
        <dbReference type="EMBL" id="KAL2269680.1"/>
    </source>
</evidence>
<dbReference type="InterPro" id="IPR047249">
    <property type="entry name" value="BRCT_p53bp1-like_rpt1"/>
</dbReference>
<feature type="region of interest" description="Disordered" evidence="4">
    <location>
        <begin position="783"/>
        <end position="806"/>
    </location>
</feature>
<feature type="compositionally biased region" description="Basic and acidic residues" evidence="4">
    <location>
        <begin position="81"/>
        <end position="90"/>
    </location>
</feature>
<keyword evidence="3" id="KW-0539">Nucleus</keyword>